<evidence type="ECO:0000313" key="2">
    <source>
        <dbReference type="Proteomes" id="UP001062846"/>
    </source>
</evidence>
<organism evidence="1 2">
    <name type="scientific">Rhododendron molle</name>
    <name type="common">Chinese azalea</name>
    <name type="synonym">Azalea mollis</name>
    <dbReference type="NCBI Taxonomy" id="49168"/>
    <lineage>
        <taxon>Eukaryota</taxon>
        <taxon>Viridiplantae</taxon>
        <taxon>Streptophyta</taxon>
        <taxon>Embryophyta</taxon>
        <taxon>Tracheophyta</taxon>
        <taxon>Spermatophyta</taxon>
        <taxon>Magnoliopsida</taxon>
        <taxon>eudicotyledons</taxon>
        <taxon>Gunneridae</taxon>
        <taxon>Pentapetalae</taxon>
        <taxon>asterids</taxon>
        <taxon>Ericales</taxon>
        <taxon>Ericaceae</taxon>
        <taxon>Ericoideae</taxon>
        <taxon>Rhodoreae</taxon>
        <taxon>Rhododendron</taxon>
    </lineage>
</organism>
<protein>
    <submittedName>
        <fullName evidence="1">Uncharacterized protein</fullName>
    </submittedName>
</protein>
<dbReference type="EMBL" id="CM046392">
    <property type="protein sequence ID" value="KAI8554062.1"/>
    <property type="molecule type" value="Genomic_DNA"/>
</dbReference>
<keyword evidence="2" id="KW-1185">Reference proteome</keyword>
<sequence length="375" mass="39650">MTTETERMEIESYRFGEVGGAPSTIVGSVDGAPSTVVGRVGGAPSTIVGGDGGDEAVSFGDGNGGAAGVGLHGRSGQSSSIVSVSMVVISNSALKELNAESITVILNFSPSAYSDTYVNLTAILSAPNVPFISFLSLLQKENVIEILQTQANAQTGLTLFAPDNAAIYGDKVPWGTLSAAQHQSLLLFHALPQYFGNTLSDLNTILQLSPVTTMAGGQYTLNITSVAGAFYLNVSGSSSAQLLGAVKLTTYPTEVYQIDKGIFIMNTSFYPTEIYQIDKVLIPEGIFGTDIPPPPSTSASSTAPSASKTSTPHKSKFASLLQFFSPIMIRVHKTLIEKIKIKMVDPTCLKTCDLALVSFNVWTAANFLVFRSIFY</sequence>
<gene>
    <name evidence="1" type="ORF">RHMOL_Rhmol05G0068500</name>
</gene>
<reference evidence="1" key="1">
    <citation type="submission" date="2022-02" db="EMBL/GenBank/DDBJ databases">
        <title>Plant Genome Project.</title>
        <authorList>
            <person name="Zhang R.-G."/>
        </authorList>
    </citation>
    <scope>NUCLEOTIDE SEQUENCE</scope>
    <source>
        <strain evidence="1">AT1</strain>
    </source>
</reference>
<comment type="caution">
    <text evidence="1">The sequence shown here is derived from an EMBL/GenBank/DDBJ whole genome shotgun (WGS) entry which is preliminary data.</text>
</comment>
<evidence type="ECO:0000313" key="1">
    <source>
        <dbReference type="EMBL" id="KAI8554062.1"/>
    </source>
</evidence>
<proteinExistence type="predicted"/>
<accession>A0ACC0NL16</accession>
<dbReference type="Proteomes" id="UP001062846">
    <property type="component" value="Chromosome 5"/>
</dbReference>
<name>A0ACC0NL16_RHOML</name>